<evidence type="ECO:0000313" key="3">
    <source>
        <dbReference type="Proteomes" id="UP000239757"/>
    </source>
</evidence>
<feature type="region of interest" description="Disordered" evidence="1">
    <location>
        <begin position="1"/>
        <end position="28"/>
    </location>
</feature>
<evidence type="ECO:0000313" key="2">
    <source>
        <dbReference type="EMBL" id="PPR93170.1"/>
    </source>
</evidence>
<evidence type="ECO:0000256" key="1">
    <source>
        <dbReference type="SAM" id="MobiDB-lite"/>
    </source>
</evidence>
<dbReference type="AlphaFoldDB" id="A0A2P5WPZ2"/>
<gene>
    <name evidence="2" type="ORF">GOBAR_AA27504</name>
</gene>
<proteinExistence type="predicted"/>
<sequence length="252" mass="27285">MHNRGFNLGANRGELERENRPPAYGQNWGSPGQNWWSHDRSNAGVNNVASLGPPGYGNHGFNPFGYCGNGPNDFDGPNFSSGSHGRAFDVGRRSFGPHLDGDSLGYPYGGLTFRPRGRSGSVRSRSNEDHILSGPSANCVNVDRSWQTVHEAPWRTKLHARVFSVDSSLYDSSQFVGIPLKLPELHASDYSDATAYIMWSVIPTEDHSAPMSAIETPLASPPGDSSAMCSASQHRSPSSSAVPEELVRRLSS</sequence>
<name>A0A2P5WPZ2_GOSBA</name>
<accession>A0A2P5WPZ2</accession>
<protein>
    <submittedName>
        <fullName evidence="2">Uncharacterized protein</fullName>
    </submittedName>
</protein>
<dbReference type="EMBL" id="KZ666851">
    <property type="protein sequence ID" value="PPR93170.1"/>
    <property type="molecule type" value="Genomic_DNA"/>
</dbReference>
<dbReference type="Proteomes" id="UP000239757">
    <property type="component" value="Unassembled WGS sequence"/>
</dbReference>
<reference evidence="2 3" key="1">
    <citation type="submission" date="2015-01" db="EMBL/GenBank/DDBJ databases">
        <title>Genome of allotetraploid Gossypium barbadense reveals genomic plasticity and fiber elongation in cotton evolution.</title>
        <authorList>
            <person name="Chen X."/>
            <person name="Liu X."/>
            <person name="Zhao B."/>
            <person name="Zheng H."/>
            <person name="Hu Y."/>
            <person name="Lu G."/>
            <person name="Yang C."/>
            <person name="Chen J."/>
            <person name="Shan C."/>
            <person name="Zhang L."/>
            <person name="Zhou Y."/>
            <person name="Wang L."/>
            <person name="Guo W."/>
            <person name="Bai Y."/>
            <person name="Ruan J."/>
            <person name="Shangguan X."/>
            <person name="Mao Y."/>
            <person name="Jiang J."/>
            <person name="Zhu Y."/>
            <person name="Lei J."/>
            <person name="Kang H."/>
            <person name="Chen S."/>
            <person name="He X."/>
            <person name="Wang R."/>
            <person name="Wang Y."/>
            <person name="Chen J."/>
            <person name="Wang L."/>
            <person name="Yu S."/>
            <person name="Wang B."/>
            <person name="Wei J."/>
            <person name="Song S."/>
            <person name="Lu X."/>
            <person name="Gao Z."/>
            <person name="Gu W."/>
            <person name="Deng X."/>
            <person name="Ma D."/>
            <person name="Wang S."/>
            <person name="Liang W."/>
            <person name="Fang L."/>
            <person name="Cai C."/>
            <person name="Zhu X."/>
            <person name="Zhou B."/>
            <person name="Zhang Y."/>
            <person name="Chen Z."/>
            <person name="Xu S."/>
            <person name="Zhu R."/>
            <person name="Wang S."/>
            <person name="Zhang T."/>
            <person name="Zhao G."/>
        </authorList>
    </citation>
    <scope>NUCLEOTIDE SEQUENCE [LARGE SCALE GENOMIC DNA]</scope>
    <source>
        <strain evidence="3">cv. Xinhai21</strain>
        <tissue evidence="2">Leaf</tissue>
    </source>
</reference>
<organism evidence="2 3">
    <name type="scientific">Gossypium barbadense</name>
    <name type="common">Sea Island cotton</name>
    <name type="synonym">Hibiscus barbadensis</name>
    <dbReference type="NCBI Taxonomy" id="3634"/>
    <lineage>
        <taxon>Eukaryota</taxon>
        <taxon>Viridiplantae</taxon>
        <taxon>Streptophyta</taxon>
        <taxon>Embryophyta</taxon>
        <taxon>Tracheophyta</taxon>
        <taxon>Spermatophyta</taxon>
        <taxon>Magnoliopsida</taxon>
        <taxon>eudicotyledons</taxon>
        <taxon>Gunneridae</taxon>
        <taxon>Pentapetalae</taxon>
        <taxon>rosids</taxon>
        <taxon>malvids</taxon>
        <taxon>Malvales</taxon>
        <taxon>Malvaceae</taxon>
        <taxon>Malvoideae</taxon>
        <taxon>Gossypium</taxon>
    </lineage>
</organism>
<feature type="compositionally biased region" description="Low complexity" evidence="1">
    <location>
        <begin position="230"/>
        <end position="240"/>
    </location>
</feature>
<feature type="region of interest" description="Disordered" evidence="1">
    <location>
        <begin position="212"/>
        <end position="252"/>
    </location>
</feature>
<dbReference type="OrthoDB" id="1000386at2759"/>